<keyword evidence="3" id="KW-1185">Reference proteome</keyword>
<proteinExistence type="predicted"/>
<evidence type="ECO:0000256" key="1">
    <source>
        <dbReference type="SAM" id="MobiDB-lite"/>
    </source>
</evidence>
<dbReference type="Proteomes" id="UP000436088">
    <property type="component" value="Unassembled WGS sequence"/>
</dbReference>
<dbReference type="AlphaFoldDB" id="A0A6A3CF04"/>
<organism evidence="2 3">
    <name type="scientific">Hibiscus syriacus</name>
    <name type="common">Rose of Sharon</name>
    <dbReference type="NCBI Taxonomy" id="106335"/>
    <lineage>
        <taxon>Eukaryota</taxon>
        <taxon>Viridiplantae</taxon>
        <taxon>Streptophyta</taxon>
        <taxon>Embryophyta</taxon>
        <taxon>Tracheophyta</taxon>
        <taxon>Spermatophyta</taxon>
        <taxon>Magnoliopsida</taxon>
        <taxon>eudicotyledons</taxon>
        <taxon>Gunneridae</taxon>
        <taxon>Pentapetalae</taxon>
        <taxon>rosids</taxon>
        <taxon>malvids</taxon>
        <taxon>Malvales</taxon>
        <taxon>Malvaceae</taxon>
        <taxon>Malvoideae</taxon>
        <taxon>Hibiscus</taxon>
    </lineage>
</organism>
<dbReference type="EMBL" id="VEPZ02000301">
    <property type="protein sequence ID" value="KAE8727820.1"/>
    <property type="molecule type" value="Genomic_DNA"/>
</dbReference>
<comment type="caution">
    <text evidence="2">The sequence shown here is derived from an EMBL/GenBank/DDBJ whole genome shotgun (WGS) entry which is preliminary data.</text>
</comment>
<feature type="compositionally biased region" description="Low complexity" evidence="1">
    <location>
        <begin position="39"/>
        <end position="48"/>
    </location>
</feature>
<protein>
    <submittedName>
        <fullName evidence="2">Uncharacterized protein</fullName>
    </submittedName>
</protein>
<gene>
    <name evidence="2" type="ORF">F3Y22_tig00005294pilonHSYRG00059</name>
</gene>
<name>A0A6A3CF04_HIBSY</name>
<feature type="compositionally biased region" description="Acidic residues" evidence="1">
    <location>
        <begin position="53"/>
        <end position="67"/>
    </location>
</feature>
<reference evidence="2" key="1">
    <citation type="submission" date="2019-09" db="EMBL/GenBank/DDBJ databases">
        <title>Draft genome information of white flower Hibiscus syriacus.</title>
        <authorList>
            <person name="Kim Y.-M."/>
        </authorList>
    </citation>
    <scope>NUCLEOTIDE SEQUENCE [LARGE SCALE GENOMIC DNA]</scope>
    <source>
        <strain evidence="2">YM2019G1</strain>
    </source>
</reference>
<sequence length="201" mass="22583">MSEALLVDESLWIRLRPALVGFGFIFLQGAKALRLGLSDSSDSLGRSSCSWPEVEEENDNLAEDMDTDSLSESLNSGRFNEDEHFVTEKLHLPAGTPLSSGRKQGSISIVGQDLVVLMDLELTIREKLISWKHGDRIFEPELKLTSYSSILDLWFNKICRLRPTSLGSSLRRLIFSAQRYPTTQPTVLLETIRRDTHGPCC</sequence>
<feature type="region of interest" description="Disordered" evidence="1">
    <location>
        <begin position="39"/>
        <end position="67"/>
    </location>
</feature>
<evidence type="ECO:0000313" key="2">
    <source>
        <dbReference type="EMBL" id="KAE8727820.1"/>
    </source>
</evidence>
<accession>A0A6A3CF04</accession>
<evidence type="ECO:0000313" key="3">
    <source>
        <dbReference type="Proteomes" id="UP000436088"/>
    </source>
</evidence>